<dbReference type="EMBL" id="JAPUFD010000014">
    <property type="protein sequence ID" value="MDI1491496.1"/>
    <property type="molecule type" value="Genomic_DNA"/>
</dbReference>
<feature type="compositionally biased region" description="Polar residues" evidence="5">
    <location>
        <begin position="1"/>
        <end position="19"/>
    </location>
</feature>
<evidence type="ECO:0000313" key="9">
    <source>
        <dbReference type="Proteomes" id="UP001161017"/>
    </source>
</evidence>
<evidence type="ECO:0000256" key="5">
    <source>
        <dbReference type="SAM" id="MobiDB-lite"/>
    </source>
</evidence>
<feature type="transmembrane region" description="Helical" evidence="6">
    <location>
        <begin position="457"/>
        <end position="480"/>
    </location>
</feature>
<reference evidence="8" key="1">
    <citation type="journal article" date="2023" name="Genome Biol. Evol.">
        <title>First Whole Genome Sequence and Flow Cytometry Genome Size Data for the Lichen-Forming Fungus Ramalina farinacea (Ascomycota).</title>
        <authorList>
            <person name="Llewellyn T."/>
            <person name="Mian S."/>
            <person name="Hill R."/>
            <person name="Leitch I.J."/>
            <person name="Gaya E."/>
        </authorList>
    </citation>
    <scope>NUCLEOTIDE SEQUENCE</scope>
    <source>
        <strain evidence="8">LIQ254RAFAR</strain>
    </source>
</reference>
<evidence type="ECO:0000256" key="4">
    <source>
        <dbReference type="ARBA" id="ARBA00023136"/>
    </source>
</evidence>
<dbReference type="PROSITE" id="PS00216">
    <property type="entry name" value="SUGAR_TRANSPORT_1"/>
    <property type="match status" value="1"/>
</dbReference>
<comment type="caution">
    <text evidence="8">The sequence shown here is derived from an EMBL/GenBank/DDBJ whole genome shotgun (WGS) entry which is preliminary data.</text>
</comment>
<feature type="region of interest" description="Disordered" evidence="5">
    <location>
        <begin position="1"/>
        <end position="52"/>
    </location>
</feature>
<feature type="transmembrane region" description="Helical" evidence="6">
    <location>
        <begin position="106"/>
        <end position="127"/>
    </location>
</feature>
<feature type="transmembrane region" description="Helical" evidence="6">
    <location>
        <begin position="363"/>
        <end position="388"/>
    </location>
</feature>
<dbReference type="PANTHER" id="PTHR23501">
    <property type="entry name" value="MAJOR FACILITATOR SUPERFAMILY"/>
    <property type="match status" value="1"/>
</dbReference>
<evidence type="ECO:0000259" key="7">
    <source>
        <dbReference type="PROSITE" id="PS50850"/>
    </source>
</evidence>
<keyword evidence="2 6" id="KW-0812">Transmembrane</keyword>
<dbReference type="Pfam" id="PF07690">
    <property type="entry name" value="MFS_1"/>
    <property type="match status" value="1"/>
</dbReference>
<evidence type="ECO:0000256" key="2">
    <source>
        <dbReference type="ARBA" id="ARBA00022692"/>
    </source>
</evidence>
<feature type="transmembrane region" description="Helical" evidence="6">
    <location>
        <begin position="395"/>
        <end position="414"/>
    </location>
</feature>
<sequence length="740" mass="80322">MSSQTLVVDPSSRNRSTESAFERLDKPLDEGEKPPVPGRQRPPMSRSEEPPFAEPPIAAFKPSFSLYMAFATMAVFTLMVALDSTALSVALPVIAEKLHGTALEAFWAATSYLLTSTVFQPTIGALSDEYGRKWISIISGCLFLAGIIISGASNNFTVLLTGRTIQGIGGGGVEVLCQLIICDLVPLRLRGQWFGVISSMYAIGTVSGPLLGGGFSEKVTWRWIFWINLPFVGTSLVMIPIFINTAGSTGTFLHKISRLDWGGSALFVASTTAFLIPLSWGGVQFTWSSWHTLVPLILGGLGHISLYFYEGHIPKNPIIRTRIFKNRNSVLSFVQVVLHGLIVTTALYYLPLYYEAVKGLTPIMSGVALFPETFTIAPCAFLTGAAIARFNSYRWAIWSGWAITTVGVGILYLMDVNTTTVQWVFMNLVLGIGSGFNYVALGVMLQAATAEEDMTSAVSLFTVFRPLGQALGVAIGGVIFQNQMKSKLDGIPSLAAMSNEYASNGAALAQIIKAMPPSANKTLLVQAYADSLKIIWIVLCALSGFALLTSIPIKAISLDGELEKSRPLPSAGGGGATDSVLLANATDDLEKHLISTPASSSQSSVVPTPHRSSAWPSSRLRRSAGDRTIPTISAPLETMDQQSRISHLRSSHLPRNSQVRHSIHSNHINNNRSSSRYSREIGGFFTFPTNLNQTQLYRPASGEVRQARPNSFMLLPYMEHQPSLADLVDDDFERLMRDGR</sequence>
<dbReference type="Gene3D" id="1.20.1250.20">
    <property type="entry name" value="MFS general substrate transporter like domains"/>
    <property type="match status" value="1"/>
</dbReference>
<feature type="compositionally biased region" description="Basic and acidic residues" evidence="5">
    <location>
        <begin position="20"/>
        <end position="33"/>
    </location>
</feature>
<dbReference type="SUPFAM" id="SSF103473">
    <property type="entry name" value="MFS general substrate transporter"/>
    <property type="match status" value="1"/>
</dbReference>
<evidence type="ECO:0000256" key="3">
    <source>
        <dbReference type="ARBA" id="ARBA00022989"/>
    </source>
</evidence>
<dbReference type="PANTHER" id="PTHR23501:SF59">
    <property type="entry name" value="MAJOR FACILITATOR SUPERFAMILY (MFS) PROFILE DOMAIN-CONTAINING PROTEIN-RELATED"/>
    <property type="match status" value="1"/>
</dbReference>
<keyword evidence="4 6" id="KW-0472">Membrane</keyword>
<feature type="transmembrane region" description="Helical" evidence="6">
    <location>
        <begin position="534"/>
        <end position="556"/>
    </location>
</feature>
<keyword evidence="9" id="KW-1185">Reference proteome</keyword>
<name>A0AA43QRW0_9LECA</name>
<feature type="compositionally biased region" description="Low complexity" evidence="5">
    <location>
        <begin position="596"/>
        <end position="609"/>
    </location>
</feature>
<feature type="transmembrane region" description="Helical" evidence="6">
    <location>
        <begin position="264"/>
        <end position="283"/>
    </location>
</feature>
<feature type="transmembrane region" description="Helical" evidence="6">
    <location>
        <begin position="420"/>
        <end position="445"/>
    </location>
</feature>
<dbReference type="CDD" id="cd17502">
    <property type="entry name" value="MFS_Azr1_MDR_like"/>
    <property type="match status" value="1"/>
</dbReference>
<feature type="transmembrane region" description="Helical" evidence="6">
    <location>
        <begin position="223"/>
        <end position="243"/>
    </location>
</feature>
<dbReference type="AlphaFoldDB" id="A0AA43QRW0"/>
<feature type="region of interest" description="Disordered" evidence="5">
    <location>
        <begin position="596"/>
        <end position="626"/>
    </location>
</feature>
<dbReference type="InterPro" id="IPR036259">
    <property type="entry name" value="MFS_trans_sf"/>
</dbReference>
<dbReference type="PRINTS" id="PR01036">
    <property type="entry name" value="TCRTETB"/>
</dbReference>
<comment type="subcellular location">
    <subcellularLocation>
        <location evidence="1">Membrane</location>
        <topology evidence="1">Multi-pass membrane protein</topology>
    </subcellularLocation>
</comment>
<feature type="transmembrane region" description="Helical" evidence="6">
    <location>
        <begin position="193"/>
        <end position="211"/>
    </location>
</feature>
<evidence type="ECO:0000256" key="1">
    <source>
        <dbReference type="ARBA" id="ARBA00004141"/>
    </source>
</evidence>
<evidence type="ECO:0000256" key="6">
    <source>
        <dbReference type="SAM" id="Phobius"/>
    </source>
</evidence>
<dbReference type="InterPro" id="IPR005829">
    <property type="entry name" value="Sugar_transporter_CS"/>
</dbReference>
<dbReference type="InterPro" id="IPR020846">
    <property type="entry name" value="MFS_dom"/>
</dbReference>
<evidence type="ECO:0000313" key="8">
    <source>
        <dbReference type="EMBL" id="MDI1491496.1"/>
    </source>
</evidence>
<feature type="transmembrane region" description="Helical" evidence="6">
    <location>
        <begin position="330"/>
        <end position="351"/>
    </location>
</feature>
<protein>
    <recommendedName>
        <fullName evidence="7">Major facilitator superfamily (MFS) profile domain-containing protein</fullName>
    </recommendedName>
</protein>
<dbReference type="PROSITE" id="PS50850">
    <property type="entry name" value="MFS"/>
    <property type="match status" value="1"/>
</dbReference>
<feature type="region of interest" description="Disordered" evidence="5">
    <location>
        <begin position="654"/>
        <end position="675"/>
    </location>
</feature>
<feature type="transmembrane region" description="Helical" evidence="6">
    <location>
        <begin position="289"/>
        <end position="309"/>
    </location>
</feature>
<dbReference type="Proteomes" id="UP001161017">
    <property type="component" value="Unassembled WGS sequence"/>
</dbReference>
<feature type="domain" description="Major facilitator superfamily (MFS) profile" evidence="7">
    <location>
        <begin position="69"/>
        <end position="558"/>
    </location>
</feature>
<gene>
    <name evidence="8" type="ORF">OHK93_002705</name>
</gene>
<dbReference type="InterPro" id="IPR011701">
    <property type="entry name" value="MFS"/>
</dbReference>
<dbReference type="Gene3D" id="1.20.1720.10">
    <property type="entry name" value="Multidrug resistance protein D"/>
    <property type="match status" value="1"/>
</dbReference>
<dbReference type="GO" id="GO:0022857">
    <property type="term" value="F:transmembrane transporter activity"/>
    <property type="evidence" value="ECO:0007669"/>
    <property type="project" value="InterPro"/>
</dbReference>
<feature type="transmembrane region" description="Helical" evidence="6">
    <location>
        <begin position="66"/>
        <end position="94"/>
    </location>
</feature>
<accession>A0AA43QRW0</accession>
<dbReference type="GO" id="GO:0005886">
    <property type="term" value="C:plasma membrane"/>
    <property type="evidence" value="ECO:0007669"/>
    <property type="project" value="TreeGrafter"/>
</dbReference>
<keyword evidence="3 6" id="KW-1133">Transmembrane helix</keyword>
<organism evidence="8 9">
    <name type="scientific">Ramalina farinacea</name>
    <dbReference type="NCBI Taxonomy" id="258253"/>
    <lineage>
        <taxon>Eukaryota</taxon>
        <taxon>Fungi</taxon>
        <taxon>Dikarya</taxon>
        <taxon>Ascomycota</taxon>
        <taxon>Pezizomycotina</taxon>
        <taxon>Lecanoromycetes</taxon>
        <taxon>OSLEUM clade</taxon>
        <taxon>Lecanoromycetidae</taxon>
        <taxon>Lecanorales</taxon>
        <taxon>Lecanorineae</taxon>
        <taxon>Ramalinaceae</taxon>
        <taxon>Ramalina</taxon>
    </lineage>
</organism>
<feature type="compositionally biased region" description="Low complexity" evidence="5">
    <location>
        <begin position="665"/>
        <end position="675"/>
    </location>
</feature>
<feature type="transmembrane region" description="Helical" evidence="6">
    <location>
        <begin position="134"/>
        <end position="153"/>
    </location>
</feature>
<proteinExistence type="predicted"/>